<comment type="caution">
    <text evidence="2">The sequence shown here is derived from an EMBL/GenBank/DDBJ whole genome shotgun (WGS) entry which is preliminary data.</text>
</comment>
<feature type="compositionally biased region" description="Basic residues" evidence="1">
    <location>
        <begin position="1"/>
        <end position="12"/>
    </location>
</feature>
<name>A0A4Z1P7A0_9PEZI</name>
<evidence type="ECO:0000256" key="1">
    <source>
        <dbReference type="SAM" id="MobiDB-lite"/>
    </source>
</evidence>
<keyword evidence="3" id="KW-1185">Reference proteome</keyword>
<reference evidence="2 3" key="1">
    <citation type="submission" date="2019-04" db="EMBL/GenBank/DDBJ databases">
        <title>High contiguity whole genome sequence and gene annotation resource for two Venturia nashicola isolates.</title>
        <authorList>
            <person name="Prokchorchik M."/>
            <person name="Won K."/>
            <person name="Lee Y."/>
            <person name="Choi E.D."/>
            <person name="Segonzac C."/>
            <person name="Sohn K.H."/>
        </authorList>
    </citation>
    <scope>NUCLEOTIDE SEQUENCE [LARGE SCALE GENOMIC DNA]</scope>
    <source>
        <strain evidence="2 3">PRI2</strain>
    </source>
</reference>
<sequence length="169" mass="18737">MPFRAKLRKTFSRHSNPSSQSSADTSSSYGSSSNVDTYKPGEKMPQKYRRPVEKAHKAMLEAYRLDFGDSSGRRSFESEYSPMGSRIPSRRNSTDLPSTRRAPVGRRGATFMELAAESGSDSDLSQVGHSAQSTLQGSRNSTASRHDSPFTQDDLSQAMRKSYLTQPRS</sequence>
<dbReference type="AlphaFoldDB" id="A0A4Z1P7A0"/>
<organism evidence="2 3">
    <name type="scientific">Venturia nashicola</name>
    <dbReference type="NCBI Taxonomy" id="86259"/>
    <lineage>
        <taxon>Eukaryota</taxon>
        <taxon>Fungi</taxon>
        <taxon>Dikarya</taxon>
        <taxon>Ascomycota</taxon>
        <taxon>Pezizomycotina</taxon>
        <taxon>Dothideomycetes</taxon>
        <taxon>Pleosporomycetidae</taxon>
        <taxon>Venturiales</taxon>
        <taxon>Venturiaceae</taxon>
        <taxon>Venturia</taxon>
    </lineage>
</organism>
<accession>A0A4Z1P7A0</accession>
<gene>
    <name evidence="2" type="ORF">E6O75_ATG10568</name>
</gene>
<dbReference type="Proteomes" id="UP000298493">
    <property type="component" value="Unassembled WGS sequence"/>
</dbReference>
<feature type="compositionally biased region" description="Polar residues" evidence="1">
    <location>
        <begin position="119"/>
        <end position="155"/>
    </location>
</feature>
<dbReference type="EMBL" id="SNSC02000015">
    <property type="protein sequence ID" value="TID17923.1"/>
    <property type="molecule type" value="Genomic_DNA"/>
</dbReference>
<feature type="region of interest" description="Disordered" evidence="1">
    <location>
        <begin position="66"/>
        <end position="169"/>
    </location>
</feature>
<proteinExistence type="predicted"/>
<feature type="compositionally biased region" description="Basic and acidic residues" evidence="1">
    <location>
        <begin position="39"/>
        <end position="53"/>
    </location>
</feature>
<evidence type="ECO:0000313" key="2">
    <source>
        <dbReference type="EMBL" id="TID17923.1"/>
    </source>
</evidence>
<feature type="compositionally biased region" description="Basic and acidic residues" evidence="1">
    <location>
        <begin position="66"/>
        <end position="77"/>
    </location>
</feature>
<evidence type="ECO:0000313" key="3">
    <source>
        <dbReference type="Proteomes" id="UP000298493"/>
    </source>
</evidence>
<feature type="region of interest" description="Disordered" evidence="1">
    <location>
        <begin position="1"/>
        <end position="53"/>
    </location>
</feature>
<protein>
    <submittedName>
        <fullName evidence="2">Uncharacterized protein</fullName>
    </submittedName>
</protein>
<feature type="compositionally biased region" description="Low complexity" evidence="1">
    <location>
        <begin position="15"/>
        <end position="33"/>
    </location>
</feature>